<reference evidence="2" key="1">
    <citation type="journal article" date="2019" name="Int. J. Syst. Evol. Microbiol.">
        <title>The Global Catalogue of Microorganisms (GCM) 10K type strain sequencing project: providing services to taxonomists for standard genome sequencing and annotation.</title>
        <authorList>
            <consortium name="The Broad Institute Genomics Platform"/>
            <consortium name="The Broad Institute Genome Sequencing Center for Infectious Disease"/>
            <person name="Wu L."/>
            <person name="Ma J."/>
        </authorList>
    </citation>
    <scope>NUCLEOTIDE SEQUENCE [LARGE SCALE GENOMIC DNA]</scope>
    <source>
        <strain evidence="2">JCM 31404</strain>
    </source>
</reference>
<name>A0ABQ2S0G1_9DEIO</name>
<evidence type="ECO:0000313" key="1">
    <source>
        <dbReference type="EMBL" id="GGR76222.1"/>
    </source>
</evidence>
<gene>
    <name evidence="1" type="ORF">GCM10008959_41320</name>
</gene>
<evidence type="ECO:0000313" key="2">
    <source>
        <dbReference type="Proteomes" id="UP000634308"/>
    </source>
</evidence>
<protein>
    <submittedName>
        <fullName evidence="1">Uncharacterized protein</fullName>
    </submittedName>
</protein>
<accession>A0ABQ2S0G1</accession>
<comment type="caution">
    <text evidence="1">The sequence shown here is derived from an EMBL/GenBank/DDBJ whole genome shotgun (WGS) entry which is preliminary data.</text>
</comment>
<organism evidence="1 2">
    <name type="scientific">Deinococcus seoulensis</name>
    <dbReference type="NCBI Taxonomy" id="1837379"/>
    <lineage>
        <taxon>Bacteria</taxon>
        <taxon>Thermotogati</taxon>
        <taxon>Deinococcota</taxon>
        <taxon>Deinococci</taxon>
        <taxon>Deinococcales</taxon>
        <taxon>Deinococcaceae</taxon>
        <taxon>Deinococcus</taxon>
    </lineage>
</organism>
<dbReference type="Proteomes" id="UP000634308">
    <property type="component" value="Unassembled WGS sequence"/>
</dbReference>
<keyword evidence="2" id="KW-1185">Reference proteome</keyword>
<proteinExistence type="predicted"/>
<dbReference type="EMBL" id="BMQM01000065">
    <property type="protein sequence ID" value="GGR76222.1"/>
    <property type="molecule type" value="Genomic_DNA"/>
</dbReference>
<dbReference type="Gene3D" id="3.40.630.30">
    <property type="match status" value="1"/>
</dbReference>
<sequence>MNSAPRDDLDVEDQRTTSAEVRSMERLAGAGGRQTLTAVIRAPDGTLAGLSDTDSD</sequence>